<evidence type="ECO:0000256" key="2">
    <source>
        <dbReference type="ARBA" id="ARBA00022598"/>
    </source>
</evidence>
<feature type="compositionally biased region" description="Basic and acidic residues" evidence="9">
    <location>
        <begin position="1429"/>
        <end position="1448"/>
    </location>
</feature>
<feature type="compositionally biased region" description="Polar residues" evidence="9">
    <location>
        <begin position="768"/>
        <end position="779"/>
    </location>
</feature>
<dbReference type="GO" id="GO:0070154">
    <property type="term" value="P:mitochondrial lysyl-tRNA aminoacylation"/>
    <property type="evidence" value="ECO:0007669"/>
    <property type="project" value="TreeGrafter"/>
</dbReference>
<dbReference type="Pfam" id="PF03619">
    <property type="entry name" value="Solute_trans_a"/>
    <property type="match status" value="3"/>
</dbReference>
<feature type="transmembrane region" description="Helical" evidence="10">
    <location>
        <begin position="245"/>
        <end position="265"/>
    </location>
</feature>
<dbReference type="GO" id="GO:0005739">
    <property type="term" value="C:mitochondrion"/>
    <property type="evidence" value="ECO:0007669"/>
    <property type="project" value="TreeGrafter"/>
</dbReference>
<feature type="compositionally biased region" description="Low complexity" evidence="9">
    <location>
        <begin position="1903"/>
        <end position="1917"/>
    </location>
</feature>
<evidence type="ECO:0000256" key="7">
    <source>
        <dbReference type="ARBA" id="ARBA00023136"/>
    </source>
</evidence>
<dbReference type="GO" id="GO:0000049">
    <property type="term" value="F:tRNA binding"/>
    <property type="evidence" value="ECO:0007669"/>
    <property type="project" value="TreeGrafter"/>
</dbReference>
<dbReference type="InterPro" id="IPR045864">
    <property type="entry name" value="aa-tRNA-synth_II/BPL/LPL"/>
</dbReference>
<feature type="region of interest" description="Disordered" evidence="9">
    <location>
        <begin position="1555"/>
        <end position="1707"/>
    </location>
</feature>
<evidence type="ECO:0000256" key="6">
    <source>
        <dbReference type="ARBA" id="ARBA00022989"/>
    </source>
</evidence>
<gene>
    <name evidence="12" type="ORF">NCLIV_012460</name>
</gene>
<feature type="compositionally biased region" description="Basic and acidic residues" evidence="9">
    <location>
        <begin position="2102"/>
        <end position="2113"/>
    </location>
</feature>
<dbReference type="SUPFAM" id="SSF55681">
    <property type="entry name" value="Class II aaRS and biotin synthetases"/>
    <property type="match status" value="1"/>
</dbReference>
<feature type="transmembrane region" description="Helical" evidence="10">
    <location>
        <begin position="583"/>
        <end position="604"/>
    </location>
</feature>
<feature type="transmembrane region" description="Helical" evidence="10">
    <location>
        <begin position="36"/>
        <end position="55"/>
    </location>
</feature>
<feature type="domain" description="Aminoacyl-transfer RNA synthetases class-II family profile" evidence="11">
    <location>
        <begin position="2011"/>
        <end position="2541"/>
    </location>
</feature>
<dbReference type="OrthoDB" id="21243at2759"/>
<evidence type="ECO:0000313" key="13">
    <source>
        <dbReference type="Proteomes" id="UP000007494"/>
    </source>
</evidence>
<name>F0VCT3_NEOCL</name>
<feature type="region of interest" description="Disordered" evidence="9">
    <location>
        <begin position="97"/>
        <end position="118"/>
    </location>
</feature>
<dbReference type="InterPro" id="IPR012340">
    <property type="entry name" value="NA-bd_OB-fold"/>
</dbReference>
<feature type="region of interest" description="Disordered" evidence="9">
    <location>
        <begin position="1414"/>
        <end position="1449"/>
    </location>
</feature>
<keyword evidence="8 12" id="KW-0030">Aminoacyl-tRNA synthetase</keyword>
<keyword evidence="7 10" id="KW-0472">Membrane</keyword>
<feature type="region of interest" description="Disordered" evidence="9">
    <location>
        <begin position="2469"/>
        <end position="2495"/>
    </location>
</feature>
<feature type="region of interest" description="Disordered" evidence="9">
    <location>
        <begin position="282"/>
        <end position="309"/>
    </location>
</feature>
<feature type="compositionally biased region" description="Basic and acidic residues" evidence="9">
    <location>
        <begin position="900"/>
        <end position="916"/>
    </location>
</feature>
<dbReference type="InterPro" id="IPR005178">
    <property type="entry name" value="Ostalpha/TMEM184C"/>
</dbReference>
<dbReference type="PANTHER" id="PTHR42918:SF15">
    <property type="entry name" value="LYSINE--TRNA LIGASE, CHLOROPLASTIC_MITOCHONDRIAL"/>
    <property type="match status" value="1"/>
</dbReference>
<feature type="compositionally biased region" description="Polar residues" evidence="9">
    <location>
        <begin position="1644"/>
        <end position="1653"/>
    </location>
</feature>
<feature type="region of interest" description="Disordered" evidence="9">
    <location>
        <begin position="768"/>
        <end position="798"/>
    </location>
</feature>
<dbReference type="InParanoid" id="F0VCT3"/>
<dbReference type="Gene3D" id="2.40.50.140">
    <property type="entry name" value="Nucleic acid-binding proteins"/>
    <property type="match status" value="1"/>
</dbReference>
<dbReference type="Proteomes" id="UP000007494">
    <property type="component" value="Chromosome V"/>
</dbReference>
<feature type="transmembrane region" description="Helical" evidence="10">
    <location>
        <begin position="207"/>
        <end position="233"/>
    </location>
</feature>
<feature type="compositionally biased region" description="Basic and acidic residues" evidence="9">
    <location>
        <begin position="2259"/>
        <end position="2277"/>
    </location>
</feature>
<feature type="compositionally biased region" description="Basic and acidic residues" evidence="9">
    <location>
        <begin position="1315"/>
        <end position="1332"/>
    </location>
</feature>
<organism evidence="12 13">
    <name type="scientific">Neospora caninum (strain Liverpool)</name>
    <dbReference type="NCBI Taxonomy" id="572307"/>
    <lineage>
        <taxon>Eukaryota</taxon>
        <taxon>Sar</taxon>
        <taxon>Alveolata</taxon>
        <taxon>Apicomplexa</taxon>
        <taxon>Conoidasida</taxon>
        <taxon>Coccidia</taxon>
        <taxon>Eucoccidiorida</taxon>
        <taxon>Eimeriorina</taxon>
        <taxon>Sarcocystidae</taxon>
        <taxon>Neospora</taxon>
    </lineage>
</organism>
<feature type="transmembrane region" description="Helical" evidence="10">
    <location>
        <begin position="402"/>
        <end position="423"/>
    </location>
</feature>
<dbReference type="InterPro" id="IPR006195">
    <property type="entry name" value="aa-tRNA-synth_II"/>
</dbReference>
<feature type="region of interest" description="Disordered" evidence="9">
    <location>
        <begin position="1239"/>
        <end position="1380"/>
    </location>
</feature>
<keyword evidence="13" id="KW-1185">Reference proteome</keyword>
<feature type="compositionally biased region" description="Polar residues" evidence="9">
    <location>
        <begin position="1268"/>
        <end position="1282"/>
    </location>
</feature>
<dbReference type="Gene3D" id="3.30.930.10">
    <property type="entry name" value="Bira Bifunctional Protein, Domain 2"/>
    <property type="match status" value="1"/>
</dbReference>
<feature type="compositionally biased region" description="Gly residues" evidence="9">
    <location>
        <begin position="1581"/>
        <end position="1591"/>
    </location>
</feature>
<dbReference type="GeneID" id="13440448"/>
<protein>
    <submittedName>
        <fullName evidence="12">Lysyl-tRNA synthetase, related</fullName>
    </submittedName>
</protein>
<keyword evidence="4" id="KW-0547">Nucleotide-binding</keyword>
<keyword evidence="3 10" id="KW-0812">Transmembrane</keyword>
<evidence type="ECO:0000256" key="9">
    <source>
        <dbReference type="SAM" id="MobiDB-lite"/>
    </source>
</evidence>
<accession>F0VCT3</accession>
<feature type="region of interest" description="Disordered" evidence="9">
    <location>
        <begin position="998"/>
        <end position="1058"/>
    </location>
</feature>
<dbReference type="GO" id="GO:0004824">
    <property type="term" value="F:lysine-tRNA ligase activity"/>
    <property type="evidence" value="ECO:0007669"/>
    <property type="project" value="TreeGrafter"/>
</dbReference>
<keyword evidence="5" id="KW-0067">ATP-binding</keyword>
<proteinExistence type="predicted"/>
<feature type="compositionally biased region" description="Acidic residues" evidence="9">
    <location>
        <begin position="837"/>
        <end position="847"/>
    </location>
</feature>
<evidence type="ECO:0000256" key="8">
    <source>
        <dbReference type="ARBA" id="ARBA00023146"/>
    </source>
</evidence>
<feature type="region of interest" description="Disordered" evidence="9">
    <location>
        <begin position="2080"/>
        <end position="2114"/>
    </location>
</feature>
<reference evidence="13" key="1">
    <citation type="journal article" date="2012" name="PLoS Pathog.">
        <title>Comparative genomics of the apicomplexan parasites Toxoplasma gondii and Neospora caninum: Coccidia differing in host range and transmission strategy.</title>
        <authorList>
            <person name="Reid A.J."/>
            <person name="Vermont S.J."/>
            <person name="Cotton J.A."/>
            <person name="Harris D."/>
            <person name="Hill-Cawthorne G.A."/>
            <person name="Konen-Waisman S."/>
            <person name="Latham S.M."/>
            <person name="Mourier T."/>
            <person name="Norton R."/>
            <person name="Quail M.A."/>
            <person name="Sanders M."/>
            <person name="Shanmugam D."/>
            <person name="Sohal A."/>
            <person name="Wasmuth J.D."/>
            <person name="Brunk B."/>
            <person name="Grigg M.E."/>
            <person name="Howard J.C."/>
            <person name="Parkinson J."/>
            <person name="Roos D.S."/>
            <person name="Trees A.J."/>
            <person name="Berriman M."/>
            <person name="Pain A."/>
            <person name="Wastling J.M."/>
        </authorList>
    </citation>
    <scope>NUCLEOTIDE SEQUENCE [LARGE SCALE GENOMIC DNA]</scope>
    <source>
        <strain evidence="13">Liverpool</strain>
    </source>
</reference>
<evidence type="ECO:0000256" key="3">
    <source>
        <dbReference type="ARBA" id="ARBA00022692"/>
    </source>
</evidence>
<feature type="compositionally biased region" description="Low complexity" evidence="9">
    <location>
        <begin position="282"/>
        <end position="293"/>
    </location>
</feature>
<feature type="region of interest" description="Disordered" evidence="9">
    <location>
        <begin position="821"/>
        <end position="851"/>
    </location>
</feature>
<dbReference type="VEuPathDB" id="ToxoDB:NCLIV_012460"/>
<evidence type="ECO:0000259" key="11">
    <source>
        <dbReference type="PROSITE" id="PS50862"/>
    </source>
</evidence>
<keyword evidence="2" id="KW-0436">Ligase</keyword>
<dbReference type="Pfam" id="PF00152">
    <property type="entry name" value="tRNA-synt_2"/>
    <property type="match status" value="1"/>
</dbReference>
<dbReference type="GO" id="GO:0016020">
    <property type="term" value="C:membrane"/>
    <property type="evidence" value="ECO:0007669"/>
    <property type="project" value="UniProtKB-SubCell"/>
</dbReference>
<sequence>MSSKVSQIEAPSASGFFTLPSVVQPPASWRQRRRTAFLALLAFLLCLFLLFGVLLPKSRVEQWTNAVPSARREAVGLSRNLELPAAFPGETSSLAALGRQQEGSHAGPRLDPASGGGIDAHLGVDGKRPFSANRLLADQEPTGLPSAFGEGNTTAAVSVPVPASSPQSLDLMHLSSSMDSRQPVLSASLPSSSSTWALSALASLPPVFLFLLFVSICCCLACIFISSALVYKHLTNYYEPHLQRYICRICLVGPAFALASLIYFAHTLLSVSPPADRASSASSSFRSTFAPSPDAAAREGPAAESSGQPISSGFFEGVARALLGAGEPGLSGARVEEVFIDFLRDLAQAVALYSFLVLMINCCGNDRCISLTLACNPTLVNPVPPFNFFIPSFHPGPHILRYLKVGVMQFVLVVPLVGIISLLQAVSAKPPTALFVPSAFPPQQVDQPVVNETSGTPGLRSDNLGDILPAPSALSSISSPVPSPSPDAYCGDRPSDCFAPLPVGWPRLWTLFSWVPVFLSLPVALPSSPGTDTVHRSLPGDDASQVPRVPVGPSAKLNRNLPASLADSSEDLKWSHFLGMPGITSVLLLGSVFICMLSLLQFYLCTESLLRPYKPLQKFLSIKVLVFFQVWQRLAIRTLLNIGVIQGNIIFEAEQMADLYHNILMSVWMVFISISHVLCFPVSDHLPEVAGGSDALSVAPPSASFFQGLLEVLLAVDVLQDAREIALLPHRSLDRACSILHEQCVQADNEFQHLLSLDPKPELEQFSSSPYVRTRSQGTGDARTPVFSPEDTPTGARTLNPWLRRATTAFSGSPLSGVFRSLGPLEKGAEGAPDNSVEADESDDADGEPEHLDTACELGERSCSDVLVRSAPLSESERERVHILRSLSFPFGDAKPAAHVHRDEKPADTHLARPLDSRSAAAGIPQRPPRRLASPETDAMATERKRGDEEGVESSGVANDAKRPGSGGAPARDQPNDTGMSAALDAAVRRALPFFSDGSRPESVAGSPSCPLLAGSGGAGESRTLRLSRHGELDADSDSDGEALCPPAPPSSPVSGLPSPRLTPYVALPALSSSLPLDRAASSRIVRSPPRRETHGSAFSACPHFLLSPGHASISRAGSLPSPQNQSGFQWEGHLPEAVSQTPFFSPASCFASFVLGSSRRNSFGTGRLGTPASPYSPLAASVAASVPGAVPYPRSATGRAAVAARFRVASSPTSPFHRFPAAALAAALGTDWPSSPFFLEEIPEAPSGEEGRLDGAVNPRGEGLANPTDSTFPGTAHSGTGSSRSEEERAVRQWREERGRTESGENFGLASTEGCRRDLAASETEGRRTSLERPAAPHQGSRHFSRETANATSKENRERLVSAGASDHSAERDDTPFSSFKNRSWAFADARRQPDPPAAPASSLLEAERGWLVGDPTGVEPSGLGGEFGRKGETPRMAESEEGEARQLPRIVKGKRGMDTRRSYLGVDTTCPSLCRSREQAPTVSRALYAAAASQETNTQRARVFGKTCGTRQKGATAVDLETPIFSATLRAGPPLGGSGPEFGADVRSLQRRSIPSARAKGEEEADQGCWTAEDERSGDGAGAGFGKQNGGEKKTMGKQTDLEAEGRGLGDEVSSQPPLPAKGFDSGGNETFCEGKRRNRTPQKWENTPAGSSEKLGAPNGSREEISSQANPMSLRSAASTQPAWPRASLTSSAPPSPFPPSSARFCSSPSVSSSSEYFSRLSKASSLLRLLSLSPFPPTSSLLSLGPVVLSSPSSLHKKFRGLPAGSAASHDLVAVAGRIQSIRNGGMFIDLFSPCDEAKLQLFVSLSSASSSQLFSESDEKEIPAHDLKGEAARQEQPRRPEEVPSVDVLPFLDLGDFLLARGRIRRTQRNELTLNVERLGGLQLVAKRLLPVDLSLSLSSRPSSPSAPRAVSTNASPQRCLKGGKRRAGEDTPVLSASDVLPVSQASSTSALAAGVHAHADAQQPASVLGSPWTALPSSIIDSFASLPSPQRDAQLLHSSRLREALRLRSFIVQTVRSKLLSEAFLEVDTAVLHAAAAPHRSKEKEAENTDKMQSKGLETACAGEDLLGRVSQSPAQTKELAGASCQEKGTNQTTEARTRDGNPEERSASTARLFESYLHALDLPVHLRIAPELALKRLVVSGIADKVFEIGRCFRNEGISWRHQPEFLSMEAYATFWTYEDMLALTEEILRLCAARVISLRAPGASPSESSSPSLSSAPCLPRSRPSFLASLFSLTPWGRRKSKASATAIGERSADSAPRAETRGGSHNREIRISWQGHEIDLSGPWRRMTMVDALREYTGIDFERLSHQEAVRAVALRLQACSRTAQERSSAGSSSLSSEEQESADGAWAASVKKAGAKSLPPECLTSLEELMAFAFKEWVEKRLIQPTHIEHTPLALSPLAAEKFTKDAGNDGTRRRLPVAERFETYVAGMEMADGYSELTDPLEQLKRFASQRKEAKTSVDDHADACGGLTPETQDTKNQAEAKADRTVPNQEFIAALMLGLPPTAGLGIGLDRLVMLLTDAPLIRDVVHMPLRKSVF</sequence>
<dbReference type="eggNOG" id="KOG2641">
    <property type="taxonomic scope" value="Eukaryota"/>
</dbReference>
<feature type="compositionally biased region" description="Basic and acidic residues" evidence="9">
    <location>
        <begin position="2484"/>
        <end position="2495"/>
    </location>
</feature>
<feature type="compositionally biased region" description="Basic and acidic residues" evidence="9">
    <location>
        <begin position="1285"/>
        <end position="1304"/>
    </location>
</feature>
<comment type="subcellular location">
    <subcellularLocation>
        <location evidence="1">Membrane</location>
        <topology evidence="1">Multi-pass membrane protein</topology>
    </subcellularLocation>
</comment>
<feature type="compositionally biased region" description="Basic and acidic residues" evidence="9">
    <location>
        <begin position="1592"/>
        <end position="1612"/>
    </location>
</feature>
<evidence type="ECO:0000313" key="12">
    <source>
        <dbReference type="EMBL" id="CBZ51448.1"/>
    </source>
</evidence>
<keyword evidence="6 10" id="KW-1133">Transmembrane helix</keyword>
<feature type="compositionally biased region" description="Polar residues" evidence="9">
    <location>
        <begin position="1669"/>
        <end position="1685"/>
    </location>
</feature>
<evidence type="ECO:0000256" key="1">
    <source>
        <dbReference type="ARBA" id="ARBA00004141"/>
    </source>
</evidence>
<evidence type="ECO:0000256" key="4">
    <source>
        <dbReference type="ARBA" id="ARBA00022741"/>
    </source>
</evidence>
<dbReference type="PROSITE" id="PS50862">
    <property type="entry name" value="AA_TRNA_LIGASE_II"/>
    <property type="match status" value="1"/>
</dbReference>
<dbReference type="RefSeq" id="XP_003881481.1">
    <property type="nucleotide sequence ID" value="XM_003881432.1"/>
</dbReference>
<dbReference type="eggNOG" id="KOG1885">
    <property type="taxonomic scope" value="Eukaryota"/>
</dbReference>
<evidence type="ECO:0000256" key="10">
    <source>
        <dbReference type="SAM" id="Phobius"/>
    </source>
</evidence>
<evidence type="ECO:0000256" key="5">
    <source>
        <dbReference type="ARBA" id="ARBA00022840"/>
    </source>
</evidence>
<feature type="region of interest" description="Disordered" evidence="9">
    <location>
        <begin position="2252"/>
        <end position="2277"/>
    </location>
</feature>
<dbReference type="GO" id="GO:0005524">
    <property type="term" value="F:ATP binding"/>
    <property type="evidence" value="ECO:0007669"/>
    <property type="project" value="InterPro"/>
</dbReference>
<dbReference type="PANTHER" id="PTHR42918">
    <property type="entry name" value="LYSYL-TRNA SYNTHETASE"/>
    <property type="match status" value="1"/>
</dbReference>
<dbReference type="SMART" id="SM01417">
    <property type="entry name" value="Solute_trans_a"/>
    <property type="match status" value="1"/>
</dbReference>
<feature type="region of interest" description="Disordered" evidence="9">
    <location>
        <begin position="893"/>
        <end position="979"/>
    </location>
</feature>
<dbReference type="EMBL" id="FR823386">
    <property type="protein sequence ID" value="CBZ51448.1"/>
    <property type="molecule type" value="Genomic_DNA"/>
</dbReference>
<dbReference type="InterPro" id="IPR004364">
    <property type="entry name" value="Aa-tRNA-synt_II"/>
</dbReference>
<feature type="region of interest" description="Disordered" evidence="9">
    <location>
        <begin position="1903"/>
        <end position="1938"/>
    </location>
</feature>